<name>A0A5Y0RN70_SALNE</name>
<evidence type="ECO:0000256" key="3">
    <source>
        <dbReference type="ARBA" id="ARBA00023125"/>
    </source>
</evidence>
<dbReference type="PANTHER" id="PTHR30629">
    <property type="entry name" value="PROPHAGE INTEGRASE"/>
    <property type="match status" value="1"/>
</dbReference>
<gene>
    <name evidence="8" type="ORF">E1A34_06270</name>
</gene>
<dbReference type="Pfam" id="PF00589">
    <property type="entry name" value="Phage_integrase"/>
    <property type="match status" value="1"/>
</dbReference>
<dbReference type="Gene3D" id="1.10.443.10">
    <property type="entry name" value="Intergrase catalytic core"/>
    <property type="match status" value="1"/>
</dbReference>
<dbReference type="InterPro" id="IPR038488">
    <property type="entry name" value="Integrase_DNA-bd_sf"/>
</dbReference>
<dbReference type="InterPro" id="IPR050808">
    <property type="entry name" value="Phage_Integrase"/>
</dbReference>
<keyword evidence="4" id="KW-0233">DNA recombination</keyword>
<dbReference type="InterPro" id="IPR044068">
    <property type="entry name" value="CB"/>
</dbReference>
<dbReference type="GO" id="GO:0015074">
    <property type="term" value="P:DNA integration"/>
    <property type="evidence" value="ECO:0007669"/>
    <property type="project" value="UniProtKB-KW"/>
</dbReference>
<dbReference type="SUPFAM" id="SSF56349">
    <property type="entry name" value="DNA breaking-rejoining enzymes"/>
    <property type="match status" value="1"/>
</dbReference>
<dbReference type="Proteomes" id="UP000839827">
    <property type="component" value="Unassembled WGS sequence"/>
</dbReference>
<organism evidence="8">
    <name type="scientific">Salmonella newport</name>
    <dbReference type="NCBI Taxonomy" id="108619"/>
    <lineage>
        <taxon>Bacteria</taxon>
        <taxon>Pseudomonadati</taxon>
        <taxon>Pseudomonadota</taxon>
        <taxon>Gammaproteobacteria</taxon>
        <taxon>Enterobacterales</taxon>
        <taxon>Enterobacteriaceae</taxon>
        <taxon>Salmonella</taxon>
    </lineage>
</organism>
<evidence type="ECO:0000259" key="7">
    <source>
        <dbReference type="PROSITE" id="PS51900"/>
    </source>
</evidence>
<dbReference type="Pfam" id="PF13356">
    <property type="entry name" value="Arm-DNA-bind_3"/>
    <property type="match status" value="1"/>
</dbReference>
<feature type="domain" description="Core-binding (CB)" evidence="7">
    <location>
        <begin position="103"/>
        <end position="182"/>
    </location>
</feature>
<comment type="similarity">
    <text evidence="1">Belongs to the 'phage' integrase family.</text>
</comment>
<dbReference type="PROSITE" id="PS51900">
    <property type="entry name" value="CB"/>
    <property type="match status" value="1"/>
</dbReference>
<protein>
    <submittedName>
        <fullName evidence="8">DUF4102 domain-containing protein</fullName>
    </submittedName>
</protein>
<dbReference type="InterPro" id="IPR002104">
    <property type="entry name" value="Integrase_catalytic"/>
</dbReference>
<dbReference type="CDD" id="cd00801">
    <property type="entry name" value="INT_P4_C"/>
    <property type="match status" value="1"/>
</dbReference>
<evidence type="ECO:0000256" key="5">
    <source>
        <dbReference type="PROSITE-ProRule" id="PRU01248"/>
    </source>
</evidence>
<dbReference type="InterPro" id="IPR053876">
    <property type="entry name" value="Phage_int_M"/>
</dbReference>
<evidence type="ECO:0000259" key="6">
    <source>
        <dbReference type="PROSITE" id="PS51898"/>
    </source>
</evidence>
<comment type="caution">
    <text evidence="8">The sequence shown here is derived from an EMBL/GenBank/DDBJ whole genome shotgun (WGS) entry which is preliminary data.</text>
</comment>
<dbReference type="GO" id="GO:0006310">
    <property type="term" value="P:DNA recombination"/>
    <property type="evidence" value="ECO:0007669"/>
    <property type="project" value="UniProtKB-KW"/>
</dbReference>
<sequence length="409" mass="46751">MIVRPLTSVEVKSAKAQGKDFSLHDGFGLLLYITSRGGKSWRFRYVHPVTKKRQTYTIGRYPEFTLSEAREERSKLRRMVARGIDPNEVKKDARNEQRKMYAQSFQAVADEWLKIKIKEGARSNTLESHNVTLKHLSTIFRHTTVHKINAADTIQAFKPFRERPSTLTKMVITINAIMDYAVNIGVIEHNPLSKIGKAFPAEKNEPRATLQKERLPEFLSAWNELSLWEPSKLALLFQIITMVRPSEAGGALWNEIDFDNSIWQIPASRMKGKRPHVVPLSSQAINVLKEAEKWKRCDYVFPSWRKENKPISRCATQAGIHKTSFKGLIVPHGFRALASTVLNDEGFNPDVIEAALAHKSADAIRNVYNRSDYLEKRRVLMQWWGDFIEAAERGEILETSGDKGLRLVV</sequence>
<accession>A0A5Y0RN70</accession>
<reference evidence="8" key="1">
    <citation type="submission" date="2019-03" db="EMBL/GenBank/DDBJ databases">
        <authorList>
            <person name="Ashton P.M."/>
            <person name="Dallman T."/>
            <person name="Nair S."/>
            <person name="De Pinna E."/>
            <person name="Peters T."/>
            <person name="Grant K."/>
        </authorList>
    </citation>
    <scope>NUCLEOTIDE SEQUENCE [LARGE SCALE GENOMIC DNA]</scope>
    <source>
        <strain evidence="8">271153</strain>
    </source>
</reference>
<evidence type="ECO:0000256" key="2">
    <source>
        <dbReference type="ARBA" id="ARBA00022908"/>
    </source>
</evidence>
<feature type="domain" description="Tyr recombinase" evidence="6">
    <location>
        <begin position="205"/>
        <end position="381"/>
    </location>
</feature>
<dbReference type="Gene3D" id="3.30.160.390">
    <property type="entry name" value="Integrase, DNA-binding domain"/>
    <property type="match status" value="1"/>
</dbReference>
<dbReference type="PROSITE" id="PS51898">
    <property type="entry name" value="TYR_RECOMBINASE"/>
    <property type="match status" value="1"/>
</dbReference>
<evidence type="ECO:0000256" key="4">
    <source>
        <dbReference type="ARBA" id="ARBA00023172"/>
    </source>
</evidence>
<dbReference type="InterPro" id="IPR025166">
    <property type="entry name" value="Integrase_DNA_bind_dom"/>
</dbReference>
<dbReference type="PANTHER" id="PTHR30629:SF6">
    <property type="entry name" value="PROPHAGE INTEGRASE INTA-RELATED"/>
    <property type="match status" value="1"/>
</dbReference>
<evidence type="ECO:0000256" key="1">
    <source>
        <dbReference type="ARBA" id="ARBA00008857"/>
    </source>
</evidence>
<dbReference type="AlphaFoldDB" id="A0A5Y0RN70"/>
<proteinExistence type="inferred from homology"/>
<dbReference type="Pfam" id="PF22022">
    <property type="entry name" value="Phage_int_M"/>
    <property type="match status" value="1"/>
</dbReference>
<dbReference type="InterPro" id="IPR010998">
    <property type="entry name" value="Integrase_recombinase_N"/>
</dbReference>
<dbReference type="InterPro" id="IPR011010">
    <property type="entry name" value="DNA_brk_join_enz"/>
</dbReference>
<keyword evidence="2" id="KW-0229">DNA integration</keyword>
<dbReference type="InterPro" id="IPR013762">
    <property type="entry name" value="Integrase-like_cat_sf"/>
</dbReference>
<dbReference type="GO" id="GO:0003677">
    <property type="term" value="F:DNA binding"/>
    <property type="evidence" value="ECO:0007669"/>
    <property type="project" value="UniProtKB-UniRule"/>
</dbReference>
<keyword evidence="3 5" id="KW-0238">DNA-binding</keyword>
<evidence type="ECO:0000313" key="8">
    <source>
        <dbReference type="EMBL" id="ECB7105696.1"/>
    </source>
</evidence>
<dbReference type="Gene3D" id="1.10.150.130">
    <property type="match status" value="1"/>
</dbReference>
<dbReference type="EMBL" id="AAHYLK010000005">
    <property type="protein sequence ID" value="ECB7105696.1"/>
    <property type="molecule type" value="Genomic_DNA"/>
</dbReference>